<evidence type="ECO:0000313" key="3">
    <source>
        <dbReference type="Proteomes" id="UP001165090"/>
    </source>
</evidence>
<dbReference type="Proteomes" id="UP001165090">
    <property type="component" value="Unassembled WGS sequence"/>
</dbReference>
<gene>
    <name evidence="2" type="ORF">VaNZ11_009206</name>
</gene>
<protein>
    <submittedName>
        <fullName evidence="2">Uncharacterized protein</fullName>
    </submittedName>
</protein>
<keyword evidence="3" id="KW-1185">Reference proteome</keyword>
<feature type="compositionally biased region" description="Pro residues" evidence="1">
    <location>
        <begin position="314"/>
        <end position="334"/>
    </location>
</feature>
<dbReference type="PANTHER" id="PTHR45691:SF6">
    <property type="entry name" value="PROTEIN DIAPHANOUS"/>
    <property type="match status" value="1"/>
</dbReference>
<evidence type="ECO:0000256" key="1">
    <source>
        <dbReference type="SAM" id="MobiDB-lite"/>
    </source>
</evidence>
<reference evidence="2 3" key="1">
    <citation type="journal article" date="2023" name="IScience">
        <title>Expanded male sex-determining region conserved during the evolution of homothallism in the green alga Volvox.</title>
        <authorList>
            <person name="Yamamoto K."/>
            <person name="Matsuzaki R."/>
            <person name="Mahakham W."/>
            <person name="Heman W."/>
            <person name="Sekimoto H."/>
            <person name="Kawachi M."/>
            <person name="Minakuchi Y."/>
            <person name="Toyoda A."/>
            <person name="Nozaki H."/>
        </authorList>
    </citation>
    <scope>NUCLEOTIDE SEQUENCE [LARGE SCALE GENOMIC DNA]</scope>
    <source>
        <strain evidence="2 3">NIES-4468</strain>
    </source>
</reference>
<feature type="region of interest" description="Disordered" evidence="1">
    <location>
        <begin position="297"/>
        <end position="336"/>
    </location>
</feature>
<dbReference type="PANTHER" id="PTHR45691">
    <property type="entry name" value="PROTEIN DIAPHANOUS"/>
    <property type="match status" value="1"/>
</dbReference>
<feature type="compositionally biased region" description="Pro residues" evidence="1">
    <location>
        <begin position="383"/>
        <end position="408"/>
    </location>
</feature>
<feature type="compositionally biased region" description="Pro residues" evidence="1">
    <location>
        <begin position="297"/>
        <end position="307"/>
    </location>
</feature>
<dbReference type="EMBL" id="BSDZ01000025">
    <property type="protein sequence ID" value="GLI65696.1"/>
    <property type="molecule type" value="Genomic_DNA"/>
</dbReference>
<dbReference type="InterPro" id="IPR051412">
    <property type="entry name" value="Formin_Homology_Diaphanous_sf"/>
</dbReference>
<feature type="region of interest" description="Disordered" evidence="1">
    <location>
        <begin position="351"/>
        <end position="415"/>
    </location>
</feature>
<feature type="region of interest" description="Disordered" evidence="1">
    <location>
        <begin position="97"/>
        <end position="121"/>
    </location>
</feature>
<name>A0ABQ5S7S7_9CHLO</name>
<accession>A0ABQ5S7S7</accession>
<proteinExistence type="predicted"/>
<feature type="compositionally biased region" description="Pro residues" evidence="1">
    <location>
        <begin position="354"/>
        <end position="376"/>
    </location>
</feature>
<organism evidence="2 3">
    <name type="scientific">Volvox africanus</name>
    <dbReference type="NCBI Taxonomy" id="51714"/>
    <lineage>
        <taxon>Eukaryota</taxon>
        <taxon>Viridiplantae</taxon>
        <taxon>Chlorophyta</taxon>
        <taxon>core chlorophytes</taxon>
        <taxon>Chlorophyceae</taxon>
        <taxon>CS clade</taxon>
        <taxon>Chlamydomonadales</taxon>
        <taxon>Volvocaceae</taxon>
        <taxon>Volvox</taxon>
    </lineage>
</organism>
<comment type="caution">
    <text evidence="2">The sequence shown here is derived from an EMBL/GenBank/DDBJ whole genome shotgun (WGS) entry which is preliminary data.</text>
</comment>
<sequence length="638" mass="68491">MLFEFCLDMLKGGCCLRKVLNLFIACLILALAFTSRVRGARKLQQDGLNDEDILKGAENFNPQTESHMKAIEAAIATLTAEESDSLHRMLFTTAATYPPSQKPNAPRPPKASSPPPPLPPGLAMGLQDYSAKFVNADITTELNITVEESVQQFISRFKNITSHFFNISADDIVIRGVYKGGQRLTRRLMLARAERTWTHHQLAAGLPPGSNMRLLIHVRSYAADGTSIQALRQAELALLYPSFASAATTTAPNAAAGIADDPSALTGIGDRALQEADDGGVVIVEFTVVQYVEVSLPPSPPTSPPLSPGQVAPPNTPPSSSSPPRRPSRPPPMHPFLLDRLADELGATKVYITPRPPSPSPLPPSPMPPSPIPPSPAVSSPVSPSPEPPSPLPPSHVPPSPLPLPPLSPSAQGTDTTINVTDILGQGSIVSKLNRGDTVLAGTVVWYDNANFRSFRKPHSALNLIFADKRLPCAVARGVCAPCPRAWAASRDSRVVPIYFREPIQLHTIKILQLQSPGVIIVELLPWPATIIPELPDLAPLSGTLGAPVWNVDHDPSDCGSDLIIRLPMERSGINLSVPPYGTQGNLPRGLRGTAAGGLLITVKDQLPKQKATVIESVRISGRILYPRDSRKFSRVEE</sequence>
<evidence type="ECO:0000313" key="2">
    <source>
        <dbReference type="EMBL" id="GLI65696.1"/>
    </source>
</evidence>
<feature type="compositionally biased region" description="Pro residues" evidence="1">
    <location>
        <begin position="105"/>
        <end position="120"/>
    </location>
</feature>